<evidence type="ECO:0000313" key="7">
    <source>
        <dbReference type="Proteomes" id="UP000315369"/>
    </source>
</evidence>
<evidence type="ECO:0000256" key="5">
    <source>
        <dbReference type="ARBA" id="ARBA00023163"/>
    </source>
</evidence>
<comment type="similarity">
    <text evidence="1">Belongs to the sigma-70 factor family. ECF subfamily.</text>
</comment>
<evidence type="ECO:0000256" key="1">
    <source>
        <dbReference type="ARBA" id="ARBA00010641"/>
    </source>
</evidence>
<dbReference type="GO" id="GO:0003677">
    <property type="term" value="F:DNA binding"/>
    <property type="evidence" value="ECO:0007669"/>
    <property type="project" value="UniProtKB-KW"/>
</dbReference>
<dbReference type="PANTHER" id="PTHR43133">
    <property type="entry name" value="RNA POLYMERASE ECF-TYPE SIGMA FACTO"/>
    <property type="match status" value="1"/>
</dbReference>
<dbReference type="InterPro" id="IPR039425">
    <property type="entry name" value="RNA_pol_sigma-70-like"/>
</dbReference>
<dbReference type="NCBIfam" id="TIGR02937">
    <property type="entry name" value="sigma70-ECF"/>
    <property type="match status" value="1"/>
</dbReference>
<protein>
    <submittedName>
        <fullName evidence="6">Sigma-70 family RNA polymerase sigma factor</fullName>
    </submittedName>
</protein>
<name>A0A540X7Q2_9BACT</name>
<dbReference type="GO" id="GO:0016987">
    <property type="term" value="F:sigma factor activity"/>
    <property type="evidence" value="ECO:0007669"/>
    <property type="project" value="UniProtKB-KW"/>
</dbReference>
<dbReference type="Gene3D" id="1.10.1740.10">
    <property type="match status" value="1"/>
</dbReference>
<dbReference type="Proteomes" id="UP000315369">
    <property type="component" value="Unassembled WGS sequence"/>
</dbReference>
<dbReference type="Gene3D" id="1.10.10.10">
    <property type="entry name" value="Winged helix-like DNA-binding domain superfamily/Winged helix DNA-binding domain"/>
    <property type="match status" value="1"/>
</dbReference>
<gene>
    <name evidence="6" type="ORF">FJV41_04640</name>
</gene>
<comment type="caution">
    <text evidence="6">The sequence shown here is derived from an EMBL/GenBank/DDBJ whole genome shotgun (WGS) entry which is preliminary data.</text>
</comment>
<keyword evidence="7" id="KW-1185">Reference proteome</keyword>
<evidence type="ECO:0000313" key="6">
    <source>
        <dbReference type="EMBL" id="TQF17222.1"/>
    </source>
</evidence>
<evidence type="ECO:0000256" key="2">
    <source>
        <dbReference type="ARBA" id="ARBA00023015"/>
    </source>
</evidence>
<dbReference type="InterPro" id="IPR014284">
    <property type="entry name" value="RNA_pol_sigma-70_dom"/>
</dbReference>
<proteinExistence type="inferred from homology"/>
<dbReference type="InterPro" id="IPR013324">
    <property type="entry name" value="RNA_pol_sigma_r3/r4-like"/>
</dbReference>
<dbReference type="SUPFAM" id="SSF88659">
    <property type="entry name" value="Sigma3 and sigma4 domains of RNA polymerase sigma factors"/>
    <property type="match status" value="1"/>
</dbReference>
<keyword evidence="4" id="KW-0238">DNA-binding</keyword>
<dbReference type="PANTHER" id="PTHR43133:SF8">
    <property type="entry name" value="RNA POLYMERASE SIGMA FACTOR HI_1459-RELATED"/>
    <property type="match status" value="1"/>
</dbReference>
<dbReference type="SUPFAM" id="SSF88946">
    <property type="entry name" value="Sigma2 domain of RNA polymerase sigma factors"/>
    <property type="match status" value="1"/>
</dbReference>
<evidence type="ECO:0000256" key="4">
    <source>
        <dbReference type="ARBA" id="ARBA00023125"/>
    </source>
</evidence>
<dbReference type="InterPro" id="IPR013325">
    <property type="entry name" value="RNA_pol_sigma_r2"/>
</dbReference>
<organism evidence="6 7">
    <name type="scientific">Myxococcus llanfairpwllgwyngyllgogerychwyrndrobwllllantysiliogogogochensis</name>
    <dbReference type="NCBI Taxonomy" id="2590453"/>
    <lineage>
        <taxon>Bacteria</taxon>
        <taxon>Pseudomonadati</taxon>
        <taxon>Myxococcota</taxon>
        <taxon>Myxococcia</taxon>
        <taxon>Myxococcales</taxon>
        <taxon>Cystobacterineae</taxon>
        <taxon>Myxococcaceae</taxon>
        <taxon>Myxococcus</taxon>
    </lineage>
</organism>
<sequence length="268" mass="29659">MDRCGAGARTPWASWVMGRSRTAWSRPWSRGLGPPEREDGMSLLREDPLLLEAFRRGEPGALTRVYRAYSGHVARFLSRTYVSRGPGGLARVGPLDLEAAHQETFVRAFREQARLTYDGVRPYSIWLNALARQAAVDVLRAAGRIAREAVALDDTPTAERLASNAPSPEDRALEAETRELVHRFLAGLDEATRRLADLRFVQGLSQERAGLVLGLSRQELRTRETKLRRAMTDFLLNEGWLTADSPDALPSAAATAAVLALLFPLFVP</sequence>
<keyword evidence="5" id="KW-0804">Transcription</keyword>
<keyword evidence="2" id="KW-0805">Transcription regulation</keyword>
<dbReference type="EMBL" id="VIFM01000011">
    <property type="protein sequence ID" value="TQF17222.1"/>
    <property type="molecule type" value="Genomic_DNA"/>
</dbReference>
<reference evidence="6 7" key="1">
    <citation type="submission" date="2019-06" db="EMBL/GenBank/DDBJ databases">
        <authorList>
            <person name="Livingstone P."/>
            <person name="Whitworth D."/>
        </authorList>
    </citation>
    <scope>NUCLEOTIDE SEQUENCE [LARGE SCALE GENOMIC DNA]</scope>
    <source>
        <strain evidence="6 7">AM401</strain>
    </source>
</reference>
<accession>A0A540X7Q2</accession>
<dbReference type="OrthoDB" id="5508561at2"/>
<dbReference type="InterPro" id="IPR036388">
    <property type="entry name" value="WH-like_DNA-bd_sf"/>
</dbReference>
<keyword evidence="3" id="KW-0731">Sigma factor</keyword>
<dbReference type="GO" id="GO:0006352">
    <property type="term" value="P:DNA-templated transcription initiation"/>
    <property type="evidence" value="ECO:0007669"/>
    <property type="project" value="InterPro"/>
</dbReference>
<dbReference type="AlphaFoldDB" id="A0A540X7Q2"/>
<evidence type="ECO:0000256" key="3">
    <source>
        <dbReference type="ARBA" id="ARBA00023082"/>
    </source>
</evidence>